<feature type="transmembrane region" description="Helical" evidence="1">
    <location>
        <begin position="5"/>
        <end position="26"/>
    </location>
</feature>
<accession>Q950Q1</accession>
<protein>
    <submittedName>
        <fullName evidence="2">Orf203</fullName>
    </submittedName>
</protein>
<organism evidence="2">
    <name type="scientific">Spizellomyces punctatus</name>
    <dbReference type="NCBI Taxonomy" id="109760"/>
    <lineage>
        <taxon>Eukaryota</taxon>
        <taxon>Fungi</taxon>
        <taxon>Fungi incertae sedis</taxon>
        <taxon>Chytridiomycota</taxon>
        <taxon>Chytridiomycota incertae sedis</taxon>
        <taxon>Chytridiomycetes</taxon>
        <taxon>Spizellomycetales</taxon>
        <taxon>Spizellomycetaceae</taxon>
        <taxon>Spizellomyces</taxon>
    </lineage>
</organism>
<evidence type="ECO:0000256" key="1">
    <source>
        <dbReference type="SAM" id="Phobius"/>
    </source>
</evidence>
<dbReference type="GeneID" id="809650"/>
<geneLocation type="mitochondrion" evidence="2"/>
<feature type="transmembrane region" description="Helical" evidence="1">
    <location>
        <begin position="46"/>
        <end position="72"/>
    </location>
</feature>
<keyword evidence="1" id="KW-1133">Transmembrane helix</keyword>
<name>Q950Q1_SPIPN</name>
<proteinExistence type="predicted"/>
<dbReference type="RefSeq" id="NP_150328.1">
    <property type="nucleotide sequence ID" value="NC_003052.1"/>
</dbReference>
<feature type="transmembrane region" description="Helical" evidence="1">
    <location>
        <begin position="84"/>
        <end position="104"/>
    </location>
</feature>
<evidence type="ECO:0000313" key="2">
    <source>
        <dbReference type="EMBL" id="AAK84257.1"/>
    </source>
</evidence>
<sequence>MMRYVINILGFWTLTPRILVIGNNWYYQEPYLEVLIRYFNSIYCRFVSYCIVNYTEWVFNSGLAQVVLYIYVSWKYFLDICNRFYRVITYIFVTLYNFYMVYGISQDVDEDLPNQMVERIWDIIKSRDLPGVHPDSEHIFLGRTIRINKEYSILVIIDTSNGKIFAHKLVSSSENITPNYPITDDFTTNGVKFSRFLSSYKIS</sequence>
<keyword evidence="2" id="KW-0496">Mitochondrion</keyword>
<keyword evidence="1" id="KW-0812">Transmembrane</keyword>
<reference evidence="2" key="1">
    <citation type="submission" date="2001-07" db="EMBL/GenBank/DDBJ databases">
        <authorList>
            <person name="Lang F.B.F."/>
        </authorList>
    </citation>
    <scope>NUCLEOTIDE SEQUENCE</scope>
</reference>
<keyword evidence="1" id="KW-0472">Membrane</keyword>
<gene>
    <name evidence="2" type="primary">orf203</name>
</gene>
<dbReference type="AlphaFoldDB" id="Q950Q1"/>
<reference evidence="2" key="2">
    <citation type="journal article" date="2002" name="Mol. Biol. Evol.">
        <title>Hyaloraphidium curvatum: a linear mitochondrial genome, tRNA editing, and an evolutionary link to lower fungi.</title>
        <authorList>
            <person name="Forget L."/>
            <person name="Ustinova J."/>
            <person name="Wang Z."/>
            <person name="Huss V.A."/>
            <person name="Franz Lang B."/>
        </authorList>
    </citation>
    <scope>NUCLEOTIDE SEQUENCE</scope>
</reference>
<dbReference type="EMBL" id="AF404303">
    <property type="protein sequence ID" value="AAK84257.1"/>
    <property type="molecule type" value="Genomic_DNA"/>
</dbReference>